<gene>
    <name evidence="5" type="ORF">CDPV99-295</name>
</gene>
<dbReference type="PANTHER" id="PTHR24198:SF165">
    <property type="entry name" value="ANKYRIN REPEAT-CONTAINING PROTEIN-RELATED"/>
    <property type="match status" value="1"/>
</dbReference>
<dbReference type="PROSITE" id="PS50181">
    <property type="entry name" value="FBOX"/>
    <property type="match status" value="1"/>
</dbReference>
<dbReference type="Gene3D" id="1.25.40.20">
    <property type="entry name" value="Ankyrin repeat-containing domain"/>
    <property type="match status" value="3"/>
</dbReference>
<dbReference type="InterPro" id="IPR002110">
    <property type="entry name" value="Ankyrin_rpt"/>
</dbReference>
<keyword evidence="1" id="KW-0677">Repeat</keyword>
<feature type="repeat" description="ANK" evidence="3">
    <location>
        <begin position="263"/>
        <end position="295"/>
    </location>
</feature>
<dbReference type="InterPro" id="IPR001810">
    <property type="entry name" value="F-box_dom"/>
</dbReference>
<dbReference type="PROSITE" id="PS50297">
    <property type="entry name" value="ANK_REP_REGION"/>
    <property type="match status" value="5"/>
</dbReference>
<accession>A0AAT9UQ39</accession>
<dbReference type="Pfam" id="PF12796">
    <property type="entry name" value="Ank_2"/>
    <property type="match status" value="3"/>
</dbReference>
<keyword evidence="2 3" id="KW-0040">ANK repeat</keyword>
<evidence type="ECO:0000256" key="2">
    <source>
        <dbReference type="ARBA" id="ARBA00023043"/>
    </source>
</evidence>
<dbReference type="InterPro" id="IPR036770">
    <property type="entry name" value="Ankyrin_rpt-contain_sf"/>
</dbReference>
<feature type="domain" description="F-box" evidence="4">
    <location>
        <begin position="571"/>
        <end position="599"/>
    </location>
</feature>
<dbReference type="SMART" id="SM00248">
    <property type="entry name" value="ANK"/>
    <property type="match status" value="10"/>
</dbReference>
<feature type="repeat" description="ANK" evidence="3">
    <location>
        <begin position="365"/>
        <end position="398"/>
    </location>
</feature>
<dbReference type="SUPFAM" id="SSF48403">
    <property type="entry name" value="Ankyrin repeat"/>
    <property type="match status" value="1"/>
</dbReference>
<dbReference type="Pfam" id="PF09372">
    <property type="entry name" value="PRANC"/>
    <property type="match status" value="1"/>
</dbReference>
<dbReference type="EMBL" id="OQ865376">
    <property type="protein sequence ID" value="WHV01411.1"/>
    <property type="molecule type" value="Genomic_DNA"/>
</dbReference>
<reference evidence="5" key="1">
    <citation type="submission" date="2023-04" db="EMBL/GenBank/DDBJ databases">
        <title>Genomic characterization of avipoxvirus isolates from Andean condor (Vultur gryphus).</title>
        <authorList>
            <person name="Butt S.L."/>
            <person name="Do Nascimento G.M."/>
            <person name="Tripathy D.N."/>
            <person name="Diel D.G."/>
        </authorList>
    </citation>
    <scope>NUCLEOTIDE SEQUENCE</scope>
    <source>
        <strain evidence="5">CDPV99</strain>
    </source>
</reference>
<feature type="repeat" description="ANK" evidence="3">
    <location>
        <begin position="329"/>
        <end position="364"/>
    </location>
</feature>
<dbReference type="PRINTS" id="PR01415">
    <property type="entry name" value="ANKYRIN"/>
</dbReference>
<organism evidence="5">
    <name type="scientific">Condorpox virus</name>
    <dbReference type="NCBI Taxonomy" id="3049970"/>
    <lineage>
        <taxon>Viruses</taxon>
        <taxon>Varidnaviria</taxon>
        <taxon>Bamfordvirae</taxon>
        <taxon>Nucleocytoviricota</taxon>
        <taxon>Pokkesviricetes</taxon>
        <taxon>Chitovirales</taxon>
        <taxon>Poxviridae</taxon>
        <taxon>Chordopoxvirinae</taxon>
        <taxon>Avipoxvirus</taxon>
    </lineage>
</organism>
<proteinExistence type="predicted"/>
<evidence type="ECO:0000256" key="1">
    <source>
        <dbReference type="ARBA" id="ARBA00022737"/>
    </source>
</evidence>
<evidence type="ECO:0000259" key="4">
    <source>
        <dbReference type="PROSITE" id="PS50181"/>
    </source>
</evidence>
<evidence type="ECO:0000313" key="5">
    <source>
        <dbReference type="EMBL" id="WHV01411.1"/>
    </source>
</evidence>
<dbReference type="PROSITE" id="PS50088">
    <property type="entry name" value="ANK_REPEAT"/>
    <property type="match status" value="5"/>
</dbReference>
<feature type="repeat" description="ANK" evidence="3">
    <location>
        <begin position="169"/>
        <end position="201"/>
    </location>
</feature>
<evidence type="ECO:0000256" key="3">
    <source>
        <dbReference type="PROSITE-ProRule" id="PRU00023"/>
    </source>
</evidence>
<dbReference type="PANTHER" id="PTHR24198">
    <property type="entry name" value="ANKYRIN REPEAT AND PROTEIN KINASE DOMAIN-CONTAINING PROTEIN"/>
    <property type="match status" value="1"/>
</dbReference>
<name>A0AAT9UQ39_9POXV</name>
<protein>
    <submittedName>
        <fullName evidence="5">Ankyrin repeat containing protein</fullName>
    </submittedName>
</protein>
<sequence>MFLANMNSENEIDINRILYLVYSGTEEEILIEADTVSNIKDYLLYYAVEARRGNIVKGLLNKHCDPNIFHDMYCPIHLICKSQNILTTLMFMDISDNCVKLIKKYVSITKSMKLPVSTNKAVLREILRGKKILSTDYLKFLADEVHKEELIIAKYLIDNGADINSRDTYGCTALHYATHYKNIDMINLLLNYNIDTSIKSYDGYSVFYYAVTSEDTELAKNMIKYYDYTYDDVLLTIAVTDNNIDMLLTLLEMGLDVNSVANNGKTPLHNSCSTHVIEIIETLLSHGANVNARCKNYRTPLHEFTAVSEYKMIKLLIDNGADIHVKDNNGKTPLHNAVASYKEDGIHTVEMLLMRGADVTARDKEGNTPLHNVHRSKHSSIIADMLIEYGADVKATNIYNSTPLHNAYNSHKLVEILLQYGADPNIVNNFSNTPLESMIHSNSMASVKYVIIYIVLSYYRKGKIDNNVGFVKNIRLIEDNPILLAFKVICEKELESIRSIHLTYNYSLDIFLNSKNVDNITWLSCNTAVTDLDISSFTIYGKILNNNINKCRHRTTLLHNTIQLLNESLSNTKWDSIPNEVKYHILSFLDNKDLYMIKL</sequence>
<dbReference type="InterPro" id="IPR018272">
    <property type="entry name" value="PRANC_domain"/>
</dbReference>
<feature type="repeat" description="ANK" evidence="3">
    <location>
        <begin position="296"/>
        <end position="328"/>
    </location>
</feature>